<comment type="catalytic activity">
    <reaction evidence="2 18 19">
        <text>(6R)-NADPHX = (6S)-NADPHX</text>
        <dbReference type="Rhea" id="RHEA:32227"/>
        <dbReference type="ChEBI" id="CHEBI:64076"/>
        <dbReference type="ChEBI" id="CHEBI:64077"/>
        <dbReference type="EC" id="5.1.99.6"/>
    </reaction>
</comment>
<dbReference type="GO" id="GO:0052856">
    <property type="term" value="F:NAD(P)HX epimerase activity"/>
    <property type="evidence" value="ECO:0007669"/>
    <property type="project" value="UniProtKB-UniRule"/>
</dbReference>
<feature type="domain" description="YjeF N-terminal" evidence="21">
    <location>
        <begin position="15"/>
        <end position="211"/>
    </location>
</feature>
<comment type="caution">
    <text evidence="17">Lacks conserved residue(s) required for the propagation of feature annotation.</text>
</comment>
<evidence type="ECO:0000256" key="11">
    <source>
        <dbReference type="ARBA" id="ARBA00023235"/>
    </source>
</evidence>
<evidence type="ECO:0000256" key="13">
    <source>
        <dbReference type="ARBA" id="ARBA00023268"/>
    </source>
</evidence>
<keyword evidence="8 17" id="KW-0521">NADP</keyword>
<evidence type="ECO:0000256" key="14">
    <source>
        <dbReference type="ARBA" id="ARBA00025153"/>
    </source>
</evidence>
<dbReference type="AlphaFoldDB" id="A0A7W6IJ71"/>
<comment type="catalytic activity">
    <reaction evidence="15 17 19">
        <text>(6S)-NADHX + ADP = AMP + phosphate + NADH + H(+)</text>
        <dbReference type="Rhea" id="RHEA:32223"/>
        <dbReference type="ChEBI" id="CHEBI:15378"/>
        <dbReference type="ChEBI" id="CHEBI:43474"/>
        <dbReference type="ChEBI" id="CHEBI:57945"/>
        <dbReference type="ChEBI" id="CHEBI:64074"/>
        <dbReference type="ChEBI" id="CHEBI:456215"/>
        <dbReference type="ChEBI" id="CHEBI:456216"/>
        <dbReference type="EC" id="4.2.1.136"/>
    </reaction>
</comment>
<feature type="binding site" evidence="18">
    <location>
        <begin position="125"/>
        <end position="131"/>
    </location>
    <ligand>
        <name>(6S)-NADPHX</name>
        <dbReference type="ChEBI" id="CHEBI:64076"/>
    </ligand>
</feature>
<dbReference type="EMBL" id="JACIEW010000001">
    <property type="protein sequence ID" value="MBB4050643.1"/>
    <property type="molecule type" value="Genomic_DNA"/>
</dbReference>
<dbReference type="CDD" id="cd01171">
    <property type="entry name" value="YXKO-related"/>
    <property type="match status" value="1"/>
</dbReference>
<dbReference type="GO" id="GO:0046872">
    <property type="term" value="F:metal ion binding"/>
    <property type="evidence" value="ECO:0007669"/>
    <property type="project" value="UniProtKB-UniRule"/>
</dbReference>
<keyword evidence="7 17" id="KW-0067">ATP-binding</keyword>
<dbReference type="InterPro" id="IPR029056">
    <property type="entry name" value="Ribokinase-like"/>
</dbReference>
<comment type="cofactor">
    <cofactor evidence="18 19">
        <name>K(+)</name>
        <dbReference type="ChEBI" id="CHEBI:29103"/>
    </cofactor>
    <text evidence="18 19">Binds 1 potassium ion per subunit.</text>
</comment>
<comment type="caution">
    <text evidence="22">The sequence shown here is derived from an EMBL/GenBank/DDBJ whole genome shotgun (WGS) entry which is preliminary data.</text>
</comment>
<dbReference type="PANTHER" id="PTHR12592">
    <property type="entry name" value="ATP-DEPENDENT (S)-NAD(P)H-HYDRATE DEHYDRATASE FAMILY MEMBER"/>
    <property type="match status" value="1"/>
</dbReference>
<feature type="binding site" evidence="17">
    <location>
        <begin position="404"/>
        <end position="408"/>
    </location>
    <ligand>
        <name>AMP</name>
        <dbReference type="ChEBI" id="CHEBI:456215"/>
    </ligand>
</feature>
<gene>
    <name evidence="17" type="primary">nnrD</name>
    <name evidence="18" type="synonym">nnrE</name>
    <name evidence="22" type="ORF">GGR20_000261</name>
</gene>
<evidence type="ECO:0000256" key="8">
    <source>
        <dbReference type="ARBA" id="ARBA00022857"/>
    </source>
</evidence>
<feature type="binding site" evidence="17">
    <location>
        <position position="434"/>
    </location>
    <ligand>
        <name>(6S)-NADPHX</name>
        <dbReference type="ChEBI" id="CHEBI:64076"/>
    </ligand>
</feature>
<comment type="catalytic activity">
    <reaction evidence="1 18 19">
        <text>(6R)-NADHX = (6S)-NADHX</text>
        <dbReference type="Rhea" id="RHEA:32215"/>
        <dbReference type="ChEBI" id="CHEBI:64074"/>
        <dbReference type="ChEBI" id="CHEBI:64075"/>
        <dbReference type="EC" id="5.1.99.6"/>
    </reaction>
</comment>
<dbReference type="EC" id="5.1.99.6" evidence="19"/>
<keyword evidence="10 17" id="KW-0520">NAD</keyword>
<comment type="function">
    <text evidence="18">Catalyzes the epimerization of the S- and R-forms of NAD(P)HX, a damaged form of NAD(P)H that is a result of enzymatic or heat-dependent hydration. This is a prerequisite for the S-specific NAD(P)H-hydrate dehydratase to allow the repair of both epimers of NAD(P)HX.</text>
</comment>
<keyword evidence="23" id="KW-1185">Reference proteome</keyword>
<evidence type="ECO:0000256" key="15">
    <source>
        <dbReference type="ARBA" id="ARBA00048238"/>
    </source>
</evidence>
<protein>
    <recommendedName>
        <fullName evidence="19">Bifunctional NAD(P)H-hydrate repair enzyme</fullName>
    </recommendedName>
    <alternativeName>
        <fullName evidence="19">Nicotinamide nucleotide repair protein</fullName>
    </alternativeName>
    <domain>
        <recommendedName>
            <fullName evidence="19">ADP-dependent (S)-NAD(P)H-hydrate dehydratase</fullName>
            <ecNumber evidence="19">4.2.1.136</ecNumber>
        </recommendedName>
        <alternativeName>
            <fullName evidence="19">ADP-dependent NAD(P)HX dehydratase</fullName>
        </alternativeName>
    </domain>
    <domain>
        <recommendedName>
            <fullName evidence="19">NAD(P)H-hydrate epimerase</fullName>
            <ecNumber evidence="19">5.1.99.6</ecNumber>
        </recommendedName>
    </domain>
</protein>
<evidence type="ECO:0000256" key="1">
    <source>
        <dbReference type="ARBA" id="ARBA00000013"/>
    </source>
</evidence>
<dbReference type="InterPro" id="IPR036652">
    <property type="entry name" value="YjeF_N_dom_sf"/>
</dbReference>
<dbReference type="PROSITE" id="PS51385">
    <property type="entry name" value="YJEF_N"/>
    <property type="match status" value="1"/>
</dbReference>
<dbReference type="Pfam" id="PF01256">
    <property type="entry name" value="Carb_kinase"/>
    <property type="match status" value="1"/>
</dbReference>
<keyword evidence="13" id="KW-0511">Multifunctional enzyme</keyword>
<evidence type="ECO:0000256" key="12">
    <source>
        <dbReference type="ARBA" id="ARBA00023239"/>
    </source>
</evidence>
<evidence type="ECO:0000313" key="22">
    <source>
        <dbReference type="EMBL" id="MBB4050643.1"/>
    </source>
</evidence>
<dbReference type="InterPro" id="IPR017953">
    <property type="entry name" value="Carbohydrate_kinase_pred_CS"/>
</dbReference>
<dbReference type="PROSITE" id="PS51383">
    <property type="entry name" value="YJEF_C_3"/>
    <property type="match status" value="1"/>
</dbReference>
<keyword evidence="6 17" id="KW-0547">Nucleotide-binding</keyword>
<evidence type="ECO:0000313" key="23">
    <source>
        <dbReference type="Proteomes" id="UP000547011"/>
    </source>
</evidence>
<name>A0A7W6IJ71_9HYPH</name>
<sequence>MSIQHLNSLLTPAEMAQADRLAVQSGVASLDLMEQAGRAVCDTIVANFPVCPVLVLCGPGNNGGDGFVVARLLQEMGWPVRLWCVVDQRRLHGDAAEMAARWTGPRETGPLSLEGATLVVDALLGAGVDRDITGPLGAVIEAVNQSALPVVSIDVPSGVDGATGAVRGVAINARSTVTFFRRKPGHLLMPGRDLCGHLTLADIGIPASVLDTIRPQAWRNSAGQWALPSPASDGHKFDRGHVVVLSGGPLQTGAARLAAMGAFRIGAGLVTLCGTEEALRIHAANVTAIMLRPAPTAGELGDILADERNNACVIGPAAGIGPATRENVEAALAATAALVLDADALTSFADQPEQLFSLIRKRTAPVVLTPHEGEFGRLFPDLAGDKLARSRSAASQSGAFVILKGRDTVIAAPDGRAAINDNAPYWLGTAGAGDVLAGIVAGLLAQGMAGFDAASAAVWLHAESANQFGGPGMLSEDLPPLLPKILATHSS</sequence>
<feature type="binding site" evidence="17">
    <location>
        <position position="433"/>
    </location>
    <ligand>
        <name>AMP</name>
        <dbReference type="ChEBI" id="CHEBI:456215"/>
    </ligand>
</feature>
<evidence type="ECO:0000256" key="16">
    <source>
        <dbReference type="ARBA" id="ARBA00049209"/>
    </source>
</evidence>
<evidence type="ECO:0000256" key="17">
    <source>
        <dbReference type="HAMAP-Rule" id="MF_01965"/>
    </source>
</evidence>
<feature type="binding site" evidence="18">
    <location>
        <position position="121"/>
    </location>
    <ligand>
        <name>K(+)</name>
        <dbReference type="ChEBI" id="CHEBI:29103"/>
    </ligand>
</feature>
<evidence type="ECO:0000256" key="2">
    <source>
        <dbReference type="ARBA" id="ARBA00000909"/>
    </source>
</evidence>
<dbReference type="SUPFAM" id="SSF53613">
    <property type="entry name" value="Ribokinase-like"/>
    <property type="match status" value="1"/>
</dbReference>
<dbReference type="InterPro" id="IPR000631">
    <property type="entry name" value="CARKD"/>
</dbReference>
<feature type="binding site" evidence="18">
    <location>
        <begin position="61"/>
        <end position="65"/>
    </location>
    <ligand>
        <name>(6S)-NADPHX</name>
        <dbReference type="ChEBI" id="CHEBI:64076"/>
    </ligand>
</feature>
<dbReference type="InterPro" id="IPR004443">
    <property type="entry name" value="YjeF_N_dom"/>
</dbReference>
<dbReference type="Proteomes" id="UP000547011">
    <property type="component" value="Unassembled WGS sequence"/>
</dbReference>
<comment type="similarity">
    <text evidence="18">Belongs to the NnrE/AIBP family.</text>
</comment>
<dbReference type="Gene3D" id="3.40.50.10260">
    <property type="entry name" value="YjeF N-terminal domain"/>
    <property type="match status" value="1"/>
</dbReference>
<evidence type="ECO:0000256" key="18">
    <source>
        <dbReference type="HAMAP-Rule" id="MF_01966"/>
    </source>
</evidence>
<dbReference type="HAMAP" id="MF_01965">
    <property type="entry name" value="NADHX_dehydratase"/>
    <property type="match status" value="1"/>
</dbReference>
<feature type="binding site" evidence="17">
    <location>
        <position position="254"/>
    </location>
    <ligand>
        <name>(6S)-NADPHX</name>
        <dbReference type="ChEBI" id="CHEBI:64076"/>
    </ligand>
</feature>
<reference evidence="22 23" key="1">
    <citation type="submission" date="2020-08" db="EMBL/GenBank/DDBJ databases">
        <title>Genomic Encyclopedia of Type Strains, Phase IV (KMG-IV): sequencing the most valuable type-strain genomes for metagenomic binning, comparative biology and taxonomic classification.</title>
        <authorList>
            <person name="Goeker M."/>
        </authorList>
    </citation>
    <scope>NUCLEOTIDE SEQUENCE [LARGE SCALE GENOMIC DNA]</scope>
    <source>
        <strain evidence="22 23">DSM 23447</strain>
    </source>
</reference>
<dbReference type="GO" id="GO:0005524">
    <property type="term" value="F:ATP binding"/>
    <property type="evidence" value="ECO:0007669"/>
    <property type="project" value="UniProtKB-UniRule"/>
</dbReference>
<dbReference type="NCBIfam" id="TIGR00196">
    <property type="entry name" value="yjeF_cterm"/>
    <property type="match status" value="1"/>
</dbReference>
<evidence type="ECO:0000256" key="9">
    <source>
        <dbReference type="ARBA" id="ARBA00022958"/>
    </source>
</evidence>
<comment type="similarity">
    <text evidence="3 19">In the N-terminal section; belongs to the NnrE/AIBP family.</text>
</comment>
<comment type="cofactor">
    <cofactor evidence="17">
        <name>Mg(2+)</name>
        <dbReference type="ChEBI" id="CHEBI:18420"/>
    </cofactor>
</comment>
<dbReference type="Gene3D" id="3.40.1190.20">
    <property type="match status" value="1"/>
</dbReference>
<evidence type="ECO:0000256" key="4">
    <source>
        <dbReference type="ARBA" id="ARBA00009524"/>
    </source>
</evidence>
<comment type="subunit">
    <text evidence="17">Homotetramer.</text>
</comment>
<dbReference type="PANTHER" id="PTHR12592:SF0">
    <property type="entry name" value="ATP-DEPENDENT (S)-NAD(P)H-HYDRATE DEHYDRATASE"/>
    <property type="match status" value="1"/>
</dbReference>
<feature type="binding site" evidence="18">
    <location>
        <position position="157"/>
    </location>
    <ligand>
        <name>K(+)</name>
        <dbReference type="ChEBI" id="CHEBI:29103"/>
    </ligand>
</feature>
<proteinExistence type="inferred from homology"/>
<evidence type="ECO:0000256" key="5">
    <source>
        <dbReference type="ARBA" id="ARBA00022723"/>
    </source>
</evidence>
<dbReference type="GO" id="GO:0046496">
    <property type="term" value="P:nicotinamide nucleotide metabolic process"/>
    <property type="evidence" value="ECO:0007669"/>
    <property type="project" value="UniProtKB-UniRule"/>
</dbReference>
<feature type="binding site" evidence="18">
    <location>
        <position position="154"/>
    </location>
    <ligand>
        <name>(6S)-NADPHX</name>
        <dbReference type="ChEBI" id="CHEBI:64076"/>
    </ligand>
</feature>
<evidence type="ECO:0000259" key="20">
    <source>
        <dbReference type="PROSITE" id="PS51383"/>
    </source>
</evidence>
<evidence type="ECO:0000256" key="10">
    <source>
        <dbReference type="ARBA" id="ARBA00023027"/>
    </source>
</evidence>
<keyword evidence="12 17" id="KW-0456">Lyase</keyword>
<evidence type="ECO:0000259" key="21">
    <source>
        <dbReference type="PROSITE" id="PS51385"/>
    </source>
</evidence>
<comment type="catalytic activity">
    <reaction evidence="16 17 19">
        <text>(6S)-NADPHX + ADP = AMP + phosphate + NADPH + H(+)</text>
        <dbReference type="Rhea" id="RHEA:32235"/>
        <dbReference type="ChEBI" id="CHEBI:15378"/>
        <dbReference type="ChEBI" id="CHEBI:43474"/>
        <dbReference type="ChEBI" id="CHEBI:57783"/>
        <dbReference type="ChEBI" id="CHEBI:64076"/>
        <dbReference type="ChEBI" id="CHEBI:456215"/>
        <dbReference type="ChEBI" id="CHEBI:456216"/>
        <dbReference type="EC" id="4.2.1.136"/>
    </reaction>
</comment>
<evidence type="ECO:0000256" key="6">
    <source>
        <dbReference type="ARBA" id="ARBA00022741"/>
    </source>
</evidence>
<dbReference type="InterPro" id="IPR030677">
    <property type="entry name" value="Nnr"/>
</dbReference>
<evidence type="ECO:0000256" key="19">
    <source>
        <dbReference type="PIRNR" id="PIRNR017184"/>
    </source>
</evidence>
<dbReference type="SUPFAM" id="SSF64153">
    <property type="entry name" value="YjeF N-terminal domain-like"/>
    <property type="match status" value="1"/>
</dbReference>
<comment type="similarity">
    <text evidence="17">Belongs to the NnrD/CARKD family.</text>
</comment>
<keyword evidence="5 18" id="KW-0479">Metal-binding</keyword>
<dbReference type="Pfam" id="PF03853">
    <property type="entry name" value="YjeF_N"/>
    <property type="match status" value="1"/>
</dbReference>
<feature type="binding site" evidence="18">
    <location>
        <position position="62"/>
    </location>
    <ligand>
        <name>K(+)</name>
        <dbReference type="ChEBI" id="CHEBI:29103"/>
    </ligand>
</feature>
<dbReference type="GO" id="GO:0110051">
    <property type="term" value="P:metabolite repair"/>
    <property type="evidence" value="ECO:0007669"/>
    <property type="project" value="TreeGrafter"/>
</dbReference>
<accession>A0A7W6IJ71</accession>
<feature type="domain" description="YjeF C-terminal" evidence="20">
    <location>
        <begin position="219"/>
        <end position="489"/>
    </location>
</feature>
<keyword evidence="9 18" id="KW-0630">Potassium</keyword>
<organism evidence="22 23">
    <name type="scientific">Devosia subaequoris</name>
    <dbReference type="NCBI Taxonomy" id="395930"/>
    <lineage>
        <taxon>Bacteria</taxon>
        <taxon>Pseudomonadati</taxon>
        <taxon>Pseudomonadota</taxon>
        <taxon>Alphaproteobacteria</taxon>
        <taxon>Hyphomicrobiales</taxon>
        <taxon>Devosiaceae</taxon>
        <taxon>Devosia</taxon>
    </lineage>
</organism>
<dbReference type="HAMAP" id="MF_01966">
    <property type="entry name" value="NADHX_epimerase"/>
    <property type="match status" value="1"/>
</dbReference>
<feature type="binding site" evidence="17">
    <location>
        <position position="371"/>
    </location>
    <ligand>
        <name>(6S)-NADPHX</name>
        <dbReference type="ChEBI" id="CHEBI:64076"/>
    </ligand>
</feature>
<comment type="function">
    <text evidence="14 19">Bifunctional enzyme that catalyzes the epimerization of the S- and R-forms of NAD(P)HX and the dehydration of the S-form of NAD(P)HX at the expense of ADP, which is converted to AMP. This allows the repair of both epimers of NAD(P)HX, a damaged form of NAD(P)H that is a result of enzymatic or heat-dependent hydration.</text>
</comment>
<dbReference type="NCBIfam" id="TIGR00197">
    <property type="entry name" value="yjeF_nterm"/>
    <property type="match status" value="1"/>
</dbReference>
<dbReference type="GO" id="GO:0052855">
    <property type="term" value="F:ADP-dependent NAD(P)H-hydrate dehydratase activity"/>
    <property type="evidence" value="ECO:0007669"/>
    <property type="project" value="UniProtKB-UniRule"/>
</dbReference>
<dbReference type="PROSITE" id="PS01050">
    <property type="entry name" value="YJEF_C_2"/>
    <property type="match status" value="1"/>
</dbReference>
<comment type="similarity">
    <text evidence="4 19">In the C-terminal section; belongs to the NnrD/CARKD family.</text>
</comment>
<keyword evidence="11 18" id="KW-0413">Isomerase</keyword>
<dbReference type="PIRSF" id="PIRSF017184">
    <property type="entry name" value="Nnr"/>
    <property type="match status" value="1"/>
</dbReference>
<dbReference type="RefSeq" id="WP_246349354.1">
    <property type="nucleotide sequence ID" value="NZ_JACIEW010000001.1"/>
</dbReference>
<evidence type="ECO:0000256" key="7">
    <source>
        <dbReference type="ARBA" id="ARBA00022840"/>
    </source>
</evidence>
<dbReference type="EC" id="4.2.1.136" evidence="19"/>
<comment type="function">
    <text evidence="17">Catalyzes the dehydration of the S-form of NAD(P)HX at the expense of ADP, which is converted to AMP. Together with NAD(P)HX epimerase, which catalyzes the epimerization of the S- and R-forms, the enzyme allows the repair of both epimers of NAD(P)HX, a damaged form of NAD(P)H that is a result of enzymatic or heat-dependent hydration.</text>
</comment>
<evidence type="ECO:0000256" key="3">
    <source>
        <dbReference type="ARBA" id="ARBA00006001"/>
    </source>
</evidence>